<evidence type="ECO:0000313" key="3">
    <source>
        <dbReference type="Proteomes" id="UP001549251"/>
    </source>
</evidence>
<keyword evidence="3" id="KW-1185">Reference proteome</keyword>
<dbReference type="Proteomes" id="UP001549251">
    <property type="component" value="Unassembled WGS sequence"/>
</dbReference>
<sequence>MLLSDPWMLMGAVLGLYLYDAALLLFHNEVVLEVRRRDFVVSGGSALEFGGRHLFLPNPCCPHRVLLRLAWSAAASPPRQRARWQRARLTLVTLAPWTWLLLGLFFVGLPGALWLGTHVVLLGWLLSTYLVIVAMLVQVYRCRKALNLSARAVLALAFDALLCAPFALNIVRKISLRQEAVPDLRRAASSLLSPVQQTVLLGLLRERIRTSLDFAEPGSAASNSLRACLKHFEDSAP</sequence>
<name>A0ABV2Q111_9GAMM</name>
<organism evidence="2 3">
    <name type="scientific">Rhodanobacter soli</name>
    <dbReference type="NCBI Taxonomy" id="590609"/>
    <lineage>
        <taxon>Bacteria</taxon>
        <taxon>Pseudomonadati</taxon>
        <taxon>Pseudomonadota</taxon>
        <taxon>Gammaproteobacteria</taxon>
        <taxon>Lysobacterales</taxon>
        <taxon>Rhodanobacteraceae</taxon>
        <taxon>Rhodanobacter</taxon>
    </lineage>
</organism>
<keyword evidence="1" id="KW-1133">Transmembrane helix</keyword>
<evidence type="ECO:0000256" key="1">
    <source>
        <dbReference type="SAM" id="Phobius"/>
    </source>
</evidence>
<comment type="caution">
    <text evidence="2">The sequence shown here is derived from an EMBL/GenBank/DDBJ whole genome shotgun (WGS) entry which is preliminary data.</text>
</comment>
<keyword evidence="1" id="KW-0812">Transmembrane</keyword>
<dbReference type="RefSeq" id="WP_354552882.1">
    <property type="nucleotide sequence ID" value="NZ_JBEPSD010000004.1"/>
</dbReference>
<gene>
    <name evidence="2" type="ORF">ABIE04_003373</name>
</gene>
<feature type="transmembrane region" description="Helical" evidence="1">
    <location>
        <begin position="6"/>
        <end position="26"/>
    </location>
</feature>
<feature type="transmembrane region" description="Helical" evidence="1">
    <location>
        <begin position="89"/>
        <end position="115"/>
    </location>
</feature>
<evidence type="ECO:0000313" key="2">
    <source>
        <dbReference type="EMBL" id="MET4570991.1"/>
    </source>
</evidence>
<feature type="transmembrane region" description="Helical" evidence="1">
    <location>
        <begin position="152"/>
        <end position="171"/>
    </location>
</feature>
<reference evidence="2 3" key="1">
    <citation type="submission" date="2024-06" db="EMBL/GenBank/DDBJ databases">
        <title>Sorghum-associated microbial communities from plants grown in Nebraska, USA.</title>
        <authorList>
            <person name="Schachtman D."/>
        </authorList>
    </citation>
    <scope>NUCLEOTIDE SEQUENCE [LARGE SCALE GENOMIC DNA]</scope>
    <source>
        <strain evidence="2 3">1757</strain>
    </source>
</reference>
<protein>
    <submittedName>
        <fullName evidence="2">Uncharacterized protein</fullName>
    </submittedName>
</protein>
<proteinExistence type="predicted"/>
<dbReference type="EMBL" id="JBEPSD010000004">
    <property type="protein sequence ID" value="MET4570991.1"/>
    <property type="molecule type" value="Genomic_DNA"/>
</dbReference>
<accession>A0ABV2Q111</accession>
<feature type="transmembrane region" description="Helical" evidence="1">
    <location>
        <begin position="121"/>
        <end position="140"/>
    </location>
</feature>
<keyword evidence="1" id="KW-0472">Membrane</keyword>